<dbReference type="PANTHER" id="PTHR11908:SF132">
    <property type="entry name" value="ALDEHYDE OXIDASE 1-RELATED"/>
    <property type="match status" value="1"/>
</dbReference>
<feature type="non-terminal residue" evidence="4">
    <location>
        <position position="1"/>
    </location>
</feature>
<evidence type="ECO:0000313" key="4">
    <source>
        <dbReference type="EMBL" id="SVD13951.1"/>
    </source>
</evidence>
<dbReference type="InterPro" id="IPR037165">
    <property type="entry name" value="AldOxase/xan_DH_Mopterin-bd_sf"/>
</dbReference>
<dbReference type="Pfam" id="PF20256">
    <property type="entry name" value="MoCoBD_2"/>
    <property type="match status" value="1"/>
</dbReference>
<protein>
    <submittedName>
        <fullName evidence="4">Uncharacterized protein</fullName>
    </submittedName>
</protein>
<proteinExistence type="predicted"/>
<dbReference type="SUPFAM" id="SSF56003">
    <property type="entry name" value="Molybdenum cofactor-binding domain"/>
    <property type="match status" value="1"/>
</dbReference>
<feature type="domain" description="Aldehyde oxidase/xanthine dehydrogenase second molybdopterin binding" evidence="3">
    <location>
        <begin position="95"/>
        <end position="307"/>
    </location>
</feature>
<sequence length="307" mass="33011">NQPALAGTYQTPAIHVRVRGMFTNTVPTDVYRGAGRPEAIYLLERLIDKAADELNIDRVELRRRNMIPADAFPYKTPLGLTYDGGLFERNLDEGLRRIDWDGMELRRAEAKVRGTRRGIGLANYVERSGHGVTQDATLRVGRDGGVTVLIGTMSNGQGHETAYAQIAAELLGLDPDQVEVIQGDTDLIARGRGTGGSWSIPVGGAAMAKASDAVIDKGKDIAGHLLEASDADIEFSDGNFRIAGTDRAVDWSTVAAAAHDPRQLPEGMTPGLDGTGEFVPSNHTFPNGCHLCEIELDPETGALIILR</sequence>
<dbReference type="EMBL" id="UINC01131944">
    <property type="protein sequence ID" value="SVD13951.1"/>
    <property type="molecule type" value="Genomic_DNA"/>
</dbReference>
<dbReference type="Pfam" id="PF02738">
    <property type="entry name" value="MoCoBD_1"/>
    <property type="match status" value="1"/>
</dbReference>
<accession>A0A382SYB4</accession>
<name>A0A382SYB4_9ZZZZ</name>
<gene>
    <name evidence="4" type="ORF">METZ01_LOCUS366805</name>
</gene>
<dbReference type="InterPro" id="IPR016208">
    <property type="entry name" value="Ald_Oxase/xanthine_DH-like"/>
</dbReference>
<organism evidence="4">
    <name type="scientific">marine metagenome</name>
    <dbReference type="NCBI Taxonomy" id="408172"/>
    <lineage>
        <taxon>unclassified sequences</taxon>
        <taxon>metagenomes</taxon>
        <taxon>ecological metagenomes</taxon>
    </lineage>
</organism>
<dbReference type="AlphaFoldDB" id="A0A382SYB4"/>
<evidence type="ECO:0000256" key="1">
    <source>
        <dbReference type="ARBA" id="ARBA00022505"/>
    </source>
</evidence>
<dbReference type="InterPro" id="IPR046867">
    <property type="entry name" value="AldOxase/xan_DH_MoCoBD2"/>
</dbReference>
<dbReference type="PANTHER" id="PTHR11908">
    <property type="entry name" value="XANTHINE DEHYDROGENASE"/>
    <property type="match status" value="1"/>
</dbReference>
<dbReference type="GO" id="GO:0005506">
    <property type="term" value="F:iron ion binding"/>
    <property type="evidence" value="ECO:0007669"/>
    <property type="project" value="InterPro"/>
</dbReference>
<dbReference type="GO" id="GO:0016491">
    <property type="term" value="F:oxidoreductase activity"/>
    <property type="evidence" value="ECO:0007669"/>
    <property type="project" value="InterPro"/>
</dbReference>
<keyword evidence="1" id="KW-0500">Molybdenum</keyword>
<evidence type="ECO:0000259" key="3">
    <source>
        <dbReference type="Pfam" id="PF20256"/>
    </source>
</evidence>
<feature type="non-terminal residue" evidence="4">
    <location>
        <position position="307"/>
    </location>
</feature>
<dbReference type="InterPro" id="IPR008274">
    <property type="entry name" value="AldOxase/xan_DH_MoCoBD1"/>
</dbReference>
<dbReference type="Gene3D" id="3.30.365.10">
    <property type="entry name" value="Aldehyde oxidase/xanthine dehydrogenase, molybdopterin binding domain"/>
    <property type="match status" value="3"/>
</dbReference>
<reference evidence="4" key="1">
    <citation type="submission" date="2018-05" db="EMBL/GenBank/DDBJ databases">
        <authorList>
            <person name="Lanie J.A."/>
            <person name="Ng W.-L."/>
            <person name="Kazmierczak K.M."/>
            <person name="Andrzejewski T.M."/>
            <person name="Davidsen T.M."/>
            <person name="Wayne K.J."/>
            <person name="Tettelin H."/>
            <person name="Glass J.I."/>
            <person name="Rusch D."/>
            <person name="Podicherti R."/>
            <person name="Tsui H.-C.T."/>
            <person name="Winkler M.E."/>
        </authorList>
    </citation>
    <scope>NUCLEOTIDE SEQUENCE</scope>
</reference>
<feature type="domain" description="Aldehyde oxidase/xanthine dehydrogenase first molybdopterin binding" evidence="2">
    <location>
        <begin position="5"/>
        <end position="66"/>
    </location>
</feature>
<evidence type="ECO:0000259" key="2">
    <source>
        <dbReference type="Pfam" id="PF02738"/>
    </source>
</evidence>